<dbReference type="PANTHER" id="PTHR43105">
    <property type="entry name" value="RESPIRATORY NITRATE REDUCTASE"/>
    <property type="match status" value="1"/>
</dbReference>
<dbReference type="Gene3D" id="2.40.40.20">
    <property type="match status" value="1"/>
</dbReference>
<dbReference type="InterPro" id="IPR009010">
    <property type="entry name" value="Asp_de-COase-like_dom_sf"/>
</dbReference>
<protein>
    <submittedName>
        <fullName evidence="7">Formylmethanofuran dehydrogenase subunit B</fullName>
    </submittedName>
</protein>
<gene>
    <name evidence="7" type="ORF">ENU30_04605</name>
</gene>
<evidence type="ECO:0000259" key="6">
    <source>
        <dbReference type="Pfam" id="PF01568"/>
    </source>
</evidence>
<evidence type="ECO:0000313" key="7">
    <source>
        <dbReference type="EMBL" id="HGQ18239.1"/>
    </source>
</evidence>
<evidence type="ECO:0000256" key="4">
    <source>
        <dbReference type="ARBA" id="ARBA00023014"/>
    </source>
</evidence>
<dbReference type="EMBL" id="DTBZ01000084">
    <property type="protein sequence ID" value="HGQ18239.1"/>
    <property type="molecule type" value="Genomic_DNA"/>
</dbReference>
<dbReference type="InterPro" id="IPR006656">
    <property type="entry name" value="Mopterin_OxRdtase"/>
</dbReference>
<evidence type="ECO:0000256" key="1">
    <source>
        <dbReference type="ARBA" id="ARBA00022723"/>
    </source>
</evidence>
<feature type="domain" description="Molybdopterin oxidoreductase" evidence="5">
    <location>
        <begin position="195"/>
        <end position="571"/>
    </location>
</feature>
<reference evidence="7" key="1">
    <citation type="journal article" date="2020" name="mSystems">
        <title>Genome- and Community-Level Interaction Insights into Carbon Utilization and Element Cycling Functions of Hydrothermarchaeota in Hydrothermal Sediment.</title>
        <authorList>
            <person name="Zhou Z."/>
            <person name="Liu Y."/>
            <person name="Xu W."/>
            <person name="Pan J."/>
            <person name="Luo Z.H."/>
            <person name="Li M."/>
        </authorList>
    </citation>
    <scope>NUCLEOTIDE SEQUENCE [LARGE SCALE GENOMIC DNA]</scope>
    <source>
        <strain evidence="7">SpSt-657</strain>
    </source>
</reference>
<dbReference type="NCBIfam" id="TIGR03129">
    <property type="entry name" value="one_C_dehyd_B"/>
    <property type="match status" value="1"/>
</dbReference>
<comment type="caution">
    <text evidence="7">The sequence shown here is derived from an EMBL/GenBank/DDBJ whole genome shotgun (WGS) entry which is preliminary data.</text>
</comment>
<dbReference type="CDD" id="cd02761">
    <property type="entry name" value="MopB_FmdB-FwdB"/>
    <property type="match status" value="1"/>
</dbReference>
<keyword evidence="4" id="KW-0411">Iron-sulfur</keyword>
<sequence>MIATMPLMFKLVTGRTTEQGRSMEIEGKFGEGYRKAVAIAEMNPKDIEALGIKNNAKIISVYGSIVVNVKPNNDVPPGIVFVPMGPWANVLTLPITEGTGMPSLKNVDVYVEATSEEATPLDAIFRFLGAEKINYKITERSLTTGIKKVVHDVPCTFCGEVCDFLSVELDGEKTVRVVNACPIGHAKFMNYYKHRVLTPMIRTVKNGNFIEVDLEYAIDRAAEILANAKYPLIYGLSNTCVEATELAVELAEITRGVVDNTTTLCHGPTVLAVQEVGTVRITLGMAMNLADTIVFWGCNPMNAHINHIRRVVLPGGKFVKGRKERKIIVIDVRRSDTAKLADIFIQIEPGKDYELFTALRMALRDYEIESPKVAGVPREEVYKLVEVMKTAKFGVIFFGMGLTQGGAKYKNLEEVIRLVQELNEWTKWTLLPMRGHYNVTGSNHAMLWLTGYPYGVEFSRGFPKMIPGVTTTIDLLINSDVDAALIIASDPVAHFPQKAVENLMKIPKIVIDPFWSLTASVADILIPSAVTGIECEGTVYRLDDVPLKVKRLVDPPKGVLCDTEILSRLINRVKKLKRLT</sequence>
<dbReference type="InterPro" id="IPR050123">
    <property type="entry name" value="Prok_molybdopt-oxidoreductase"/>
</dbReference>
<dbReference type="Pfam" id="PF00384">
    <property type="entry name" value="Molybdopterin"/>
    <property type="match status" value="1"/>
</dbReference>
<dbReference type="GO" id="GO:0046872">
    <property type="term" value="F:metal ion binding"/>
    <property type="evidence" value="ECO:0007669"/>
    <property type="project" value="UniProtKB-KW"/>
</dbReference>
<dbReference type="GO" id="GO:0016020">
    <property type="term" value="C:membrane"/>
    <property type="evidence" value="ECO:0007669"/>
    <property type="project" value="TreeGrafter"/>
</dbReference>
<proteinExistence type="predicted"/>
<dbReference type="SUPFAM" id="SSF53706">
    <property type="entry name" value="Formate dehydrogenase/DMSO reductase, domains 1-3"/>
    <property type="match status" value="1"/>
</dbReference>
<dbReference type="GO" id="GO:0043546">
    <property type="term" value="F:molybdopterin cofactor binding"/>
    <property type="evidence" value="ECO:0007669"/>
    <property type="project" value="InterPro"/>
</dbReference>
<dbReference type="GO" id="GO:0051536">
    <property type="term" value="F:iron-sulfur cluster binding"/>
    <property type="evidence" value="ECO:0007669"/>
    <property type="project" value="UniProtKB-KW"/>
</dbReference>
<dbReference type="InterPro" id="IPR016457">
    <property type="entry name" value="Formylmethanofuran_DH_bsu"/>
</dbReference>
<dbReference type="Gene3D" id="3.40.50.740">
    <property type="match status" value="2"/>
</dbReference>
<evidence type="ECO:0000256" key="2">
    <source>
        <dbReference type="ARBA" id="ARBA00023002"/>
    </source>
</evidence>
<dbReference type="InterPro" id="IPR006657">
    <property type="entry name" value="MoPterin_dinucl-bd_dom"/>
</dbReference>
<dbReference type="GO" id="GO:0015948">
    <property type="term" value="P:methanogenesis"/>
    <property type="evidence" value="ECO:0007669"/>
    <property type="project" value="InterPro"/>
</dbReference>
<keyword evidence="2" id="KW-0560">Oxidoreductase</keyword>
<feature type="domain" description="Molybdopterin dinucleotide-binding" evidence="6">
    <location>
        <begin position="9"/>
        <end position="107"/>
    </location>
</feature>
<accession>A0A7J3JRN6</accession>
<evidence type="ECO:0000259" key="5">
    <source>
        <dbReference type="Pfam" id="PF00384"/>
    </source>
</evidence>
<organism evidence="7">
    <name type="scientific">Ignisphaera aggregans</name>
    <dbReference type="NCBI Taxonomy" id="334771"/>
    <lineage>
        <taxon>Archaea</taxon>
        <taxon>Thermoproteota</taxon>
        <taxon>Thermoprotei</taxon>
        <taxon>Desulfurococcales</taxon>
        <taxon>Desulfurococcaceae</taxon>
        <taxon>Ignisphaera</taxon>
    </lineage>
</organism>
<keyword evidence="1" id="KW-0479">Metal-binding</keyword>
<dbReference type="PANTHER" id="PTHR43105:SF14">
    <property type="entry name" value="FORMATE DEHYDROGENASE H"/>
    <property type="match status" value="1"/>
</dbReference>
<dbReference type="Pfam" id="PF01568">
    <property type="entry name" value="Molydop_binding"/>
    <property type="match status" value="1"/>
</dbReference>
<evidence type="ECO:0000256" key="3">
    <source>
        <dbReference type="ARBA" id="ARBA00023004"/>
    </source>
</evidence>
<dbReference type="Gene3D" id="3.40.228.10">
    <property type="entry name" value="Dimethylsulfoxide Reductase, domain 2"/>
    <property type="match status" value="2"/>
</dbReference>
<dbReference type="GO" id="GO:0018493">
    <property type="term" value="F:formylmethanofuran dehydrogenase activity"/>
    <property type="evidence" value="ECO:0007669"/>
    <property type="project" value="InterPro"/>
</dbReference>
<name>A0A7J3JRN6_9CREN</name>
<dbReference type="SUPFAM" id="SSF50692">
    <property type="entry name" value="ADC-like"/>
    <property type="match status" value="1"/>
</dbReference>
<dbReference type="AlphaFoldDB" id="A0A7J3JRN6"/>
<keyword evidence="3" id="KW-0408">Iron</keyword>